<dbReference type="PANTHER" id="PTHR11496:SF103">
    <property type="entry name" value="DEHYDROGENASE, PUTATIVE-RELATED"/>
    <property type="match status" value="1"/>
</dbReference>
<proteinExistence type="predicted"/>
<protein>
    <submittedName>
        <fullName evidence="4">Iron-containing alcohol dehydrogenase</fullName>
    </submittedName>
</protein>
<sequence length="366" mass="41277">MIGWNHYNPVEIHAGLDCRKEIGYFLPNAGTALIVTTKGIQERGQLAELTRYLPLPYEVFTAEPEPDLDKLDTFYQQNKQKVFHIIIALGGGSVIDSAKALSCAFMQTEHEKPLHAWLREKKPLPASALPLIAIPTTAGTGSEVTSFATIWDRQNMKKCSLSARACYPKVALLDPYFTKTLPWKQTVYSALDSFSHALESLWNKHATPISLFYAKRSLQIVMNSLHYIEHDPYDMKNRYHLQEAAMAAGVAISQNHSSISHSISYPLTLHYQAPHGLACSAFLLPILELVIKNNAFVLPLGEDFINGMHEFLTRYKPYILIRKHCSLEEAQSKIDEMFTPERAGTFVLNLSKEDVLAILKRGYELQ</sequence>
<accession>A0ABY5XYZ8</accession>
<dbReference type="Pfam" id="PF00465">
    <property type="entry name" value="Fe-ADH"/>
    <property type="match status" value="1"/>
</dbReference>
<name>A0ABY5XYZ8_9BACT</name>
<dbReference type="EMBL" id="CP065938">
    <property type="protein sequence ID" value="UWX04990.1"/>
    <property type="molecule type" value="Genomic_DNA"/>
</dbReference>
<dbReference type="Proteomes" id="UP001058120">
    <property type="component" value="Chromosome"/>
</dbReference>
<dbReference type="Pfam" id="PF25137">
    <property type="entry name" value="ADH_Fe_C"/>
    <property type="match status" value="1"/>
</dbReference>
<evidence type="ECO:0000256" key="1">
    <source>
        <dbReference type="ARBA" id="ARBA00023002"/>
    </source>
</evidence>
<feature type="domain" description="Fe-containing alcohol dehydrogenase-like C-terminal" evidence="3">
    <location>
        <begin position="186"/>
        <end position="285"/>
    </location>
</feature>
<dbReference type="Gene3D" id="3.40.50.1970">
    <property type="match status" value="1"/>
</dbReference>
<evidence type="ECO:0000313" key="5">
    <source>
        <dbReference type="Proteomes" id="UP001058120"/>
    </source>
</evidence>
<dbReference type="InterPro" id="IPR001670">
    <property type="entry name" value="ADH_Fe/GldA"/>
</dbReference>
<dbReference type="SUPFAM" id="SSF56796">
    <property type="entry name" value="Dehydroquinate synthase-like"/>
    <property type="match status" value="1"/>
</dbReference>
<evidence type="ECO:0000259" key="2">
    <source>
        <dbReference type="Pfam" id="PF00465"/>
    </source>
</evidence>
<keyword evidence="1" id="KW-0560">Oxidoreductase</keyword>
<dbReference type="Gene3D" id="1.20.1090.10">
    <property type="entry name" value="Dehydroquinate synthase-like - alpha domain"/>
    <property type="match status" value="1"/>
</dbReference>
<evidence type="ECO:0000259" key="3">
    <source>
        <dbReference type="Pfam" id="PF25137"/>
    </source>
</evidence>
<evidence type="ECO:0000313" key="4">
    <source>
        <dbReference type="EMBL" id="UWX04990.1"/>
    </source>
</evidence>
<dbReference type="PANTHER" id="PTHR11496">
    <property type="entry name" value="ALCOHOL DEHYDROGENASE"/>
    <property type="match status" value="1"/>
</dbReference>
<dbReference type="InterPro" id="IPR039697">
    <property type="entry name" value="Alcohol_dehydrogenase_Fe"/>
</dbReference>
<gene>
    <name evidence="4" type="ORF">JBF11_05750</name>
</gene>
<dbReference type="InterPro" id="IPR056798">
    <property type="entry name" value="ADH_Fe_C"/>
</dbReference>
<organism evidence="4 5">
    <name type="scientific">Taurinivorans muris</name>
    <dbReference type="NCBI Taxonomy" id="2787751"/>
    <lineage>
        <taxon>Bacteria</taxon>
        <taxon>Pseudomonadati</taxon>
        <taxon>Thermodesulfobacteriota</taxon>
        <taxon>Desulfovibrionia</taxon>
        <taxon>Desulfovibrionales</taxon>
        <taxon>Desulfovibrionaceae</taxon>
        <taxon>Taurinivorans</taxon>
    </lineage>
</organism>
<reference evidence="4" key="1">
    <citation type="submission" date="2020-12" db="EMBL/GenBank/DDBJ databases">
        <title>Taurinivorans muris gen. nov., sp. nov., fundamental and realized metabolic niche of a ubiquitous sulfidogenic bacterium in the murine intestine.</title>
        <authorList>
            <person name="Ye H."/>
            <person name="Hanson B.T."/>
            <person name="Loy A."/>
        </authorList>
    </citation>
    <scope>NUCLEOTIDE SEQUENCE</scope>
    <source>
        <strain evidence="4">LT0009</strain>
    </source>
</reference>
<keyword evidence="5" id="KW-1185">Reference proteome</keyword>
<feature type="domain" description="Alcohol dehydrogenase iron-type/glycerol dehydrogenase GldA" evidence="2">
    <location>
        <begin position="9"/>
        <end position="175"/>
    </location>
</feature>
<dbReference type="RefSeq" id="WP_334314545.1">
    <property type="nucleotide sequence ID" value="NZ_CP065938.1"/>
</dbReference>